<dbReference type="GO" id="GO:0010181">
    <property type="term" value="F:FMN binding"/>
    <property type="evidence" value="ECO:0007669"/>
    <property type="project" value="InterPro"/>
</dbReference>
<feature type="domain" description="FMN hydroxy acid dehydrogenase" evidence="4">
    <location>
        <begin position="8"/>
        <end position="300"/>
    </location>
</feature>
<dbReference type="PANTHER" id="PTHR10578">
    <property type="entry name" value="S -2-HYDROXY-ACID OXIDASE-RELATED"/>
    <property type="match status" value="1"/>
</dbReference>
<sequence length="300" mass="33290">MIINRGISFDPHVYTIADLQKAGSKNMEKSHREFVNEGAMDLITLRDNEEAYNRYKIRARVMKDVTNIDMSTTIWGKNVAFPFGFSPAAFHKLAHPDGEVGTSRATAELNVPMVLSNYANCSLEDVVAQRKQNPYGMQLTLVRDRDITLKTIKRAEKAGYDAIVLSIDGPVLGMRLNEYRNSFDLPDSMTCPNLEADDSDTMEGGSRRLEYEDNLDWANVIPWMKANTKLEIWMKGVHTPEDVALAIQHGLDGVIISNTGGRQLDGVPATLDSLRDCAPVAKGKIKIAVDGGIRRGSDVF</sequence>
<reference evidence="5" key="1">
    <citation type="journal article" date="2022" name="bioRxiv">
        <title>Deciphering the potential niche of two novel black yeast fungi from a biological soil crust based on their genomes, phenotypes, and melanin regulation.</title>
        <authorList>
            <consortium name="DOE Joint Genome Institute"/>
            <person name="Carr E.C."/>
            <person name="Barton Q."/>
            <person name="Grambo S."/>
            <person name="Sullivan M."/>
            <person name="Renfro C.M."/>
            <person name="Kuo A."/>
            <person name="Pangilinan J."/>
            <person name="Lipzen A."/>
            <person name="Keymanesh K."/>
            <person name="Savage E."/>
            <person name="Barry K."/>
            <person name="Grigoriev I.V."/>
            <person name="Riekhof W.R."/>
            <person name="Harris S.S."/>
        </authorList>
    </citation>
    <scope>NUCLEOTIDE SEQUENCE</scope>
    <source>
        <strain evidence="5">JF 03-4F</strain>
    </source>
</reference>
<comment type="cofactor">
    <cofactor evidence="1">
        <name>FMN</name>
        <dbReference type="ChEBI" id="CHEBI:58210"/>
    </cofactor>
</comment>
<dbReference type="InterPro" id="IPR037396">
    <property type="entry name" value="FMN_HAD"/>
</dbReference>
<dbReference type="PANTHER" id="PTHR10578:SF149">
    <property type="entry name" value="2-HYDROXYACID OXIDASE 2"/>
    <property type="match status" value="1"/>
</dbReference>
<evidence type="ECO:0000313" key="5">
    <source>
        <dbReference type="EMBL" id="KAI1609294.1"/>
    </source>
</evidence>
<dbReference type="PROSITE" id="PS51349">
    <property type="entry name" value="FMN_HYDROXY_ACID_DH_2"/>
    <property type="match status" value="1"/>
</dbReference>
<evidence type="ECO:0000256" key="2">
    <source>
        <dbReference type="ARBA" id="ARBA00023002"/>
    </source>
</evidence>
<dbReference type="EMBL" id="MU404360">
    <property type="protein sequence ID" value="KAI1609294.1"/>
    <property type="molecule type" value="Genomic_DNA"/>
</dbReference>
<evidence type="ECO:0000256" key="3">
    <source>
        <dbReference type="ARBA" id="ARBA00024042"/>
    </source>
</evidence>
<evidence type="ECO:0000259" key="4">
    <source>
        <dbReference type="PROSITE" id="PS51349"/>
    </source>
</evidence>
<dbReference type="GO" id="GO:0016491">
    <property type="term" value="F:oxidoreductase activity"/>
    <property type="evidence" value="ECO:0007669"/>
    <property type="project" value="UniProtKB-KW"/>
</dbReference>
<dbReference type="InterPro" id="IPR000262">
    <property type="entry name" value="FMN-dep_DH"/>
</dbReference>
<keyword evidence="6" id="KW-1185">Reference proteome</keyword>
<dbReference type="AlphaFoldDB" id="A0AAN6IB53"/>
<dbReference type="SUPFAM" id="SSF51395">
    <property type="entry name" value="FMN-linked oxidoreductases"/>
    <property type="match status" value="1"/>
</dbReference>
<evidence type="ECO:0000256" key="1">
    <source>
        <dbReference type="ARBA" id="ARBA00001917"/>
    </source>
</evidence>
<comment type="caution">
    <text evidence="5">The sequence shown here is derived from an EMBL/GenBank/DDBJ whole genome shotgun (WGS) entry which is preliminary data.</text>
</comment>
<organism evidence="5 6">
    <name type="scientific">Exophiala viscosa</name>
    <dbReference type="NCBI Taxonomy" id="2486360"/>
    <lineage>
        <taxon>Eukaryota</taxon>
        <taxon>Fungi</taxon>
        <taxon>Dikarya</taxon>
        <taxon>Ascomycota</taxon>
        <taxon>Pezizomycotina</taxon>
        <taxon>Eurotiomycetes</taxon>
        <taxon>Chaetothyriomycetidae</taxon>
        <taxon>Chaetothyriales</taxon>
        <taxon>Herpotrichiellaceae</taxon>
        <taxon>Exophiala</taxon>
    </lineage>
</organism>
<gene>
    <name evidence="5" type="ORF">EDD36DRAFT_66339</name>
</gene>
<comment type="similarity">
    <text evidence="3">Belongs to the FMN-dependent alpha-hydroxy acid dehydrogenase family.</text>
</comment>
<dbReference type="Pfam" id="PF01070">
    <property type="entry name" value="FMN_dh"/>
    <property type="match status" value="1"/>
</dbReference>
<proteinExistence type="inferred from homology"/>
<dbReference type="InterPro" id="IPR012133">
    <property type="entry name" value="Alpha-hydoxy_acid_DH_FMN"/>
</dbReference>
<protein>
    <submittedName>
        <fullName evidence="5">FMN-dependent dehydrogenase family protein</fullName>
    </submittedName>
</protein>
<dbReference type="Gene3D" id="3.20.20.70">
    <property type="entry name" value="Aldolase class I"/>
    <property type="match status" value="1"/>
</dbReference>
<accession>A0AAN6IB53</accession>
<dbReference type="InterPro" id="IPR013785">
    <property type="entry name" value="Aldolase_TIM"/>
</dbReference>
<dbReference type="CDD" id="cd02809">
    <property type="entry name" value="alpha_hydroxyacid_oxid_FMN"/>
    <property type="match status" value="1"/>
</dbReference>
<evidence type="ECO:0000313" key="6">
    <source>
        <dbReference type="Proteomes" id="UP001203852"/>
    </source>
</evidence>
<keyword evidence="2" id="KW-0560">Oxidoreductase</keyword>
<name>A0AAN6IB53_9EURO</name>
<dbReference type="Proteomes" id="UP001203852">
    <property type="component" value="Unassembled WGS sequence"/>
</dbReference>